<feature type="region of interest" description="Disordered" evidence="2">
    <location>
        <begin position="1"/>
        <end position="32"/>
    </location>
</feature>
<sequence>MFGPSSAPLPRSGVGTSAGSGAGTGTGVGSAEWRNDNLRNEQTHLEAHGPEEGDGRIRIWPDFELLVIMSATVEPTSATARCAPPICLTRSCGGYEFPPVVSLSPSGKYVADFAFFDKVAKTKTPPLFKKAPPPSPAMHSSVTWQQQSGHRGRGRPESRSNWRSAIEGR</sequence>
<feature type="compositionally biased region" description="Gly residues" evidence="2">
    <location>
        <begin position="16"/>
        <end position="28"/>
    </location>
</feature>
<dbReference type="Gene3D" id="2.60.40.1400">
    <property type="entry name" value="G protein-activated inward rectifier potassium channel 1"/>
    <property type="match status" value="1"/>
</dbReference>
<evidence type="ECO:0000259" key="3">
    <source>
        <dbReference type="Pfam" id="PF17655"/>
    </source>
</evidence>
<feature type="compositionally biased region" description="Basic and acidic residues" evidence="2">
    <location>
        <begin position="154"/>
        <end position="169"/>
    </location>
</feature>
<evidence type="ECO:0000256" key="1">
    <source>
        <dbReference type="ARBA" id="ARBA00034430"/>
    </source>
</evidence>
<protein>
    <recommendedName>
        <fullName evidence="3">Inward rectifier potassium channel C-terminal domain-containing protein</fullName>
    </recommendedName>
</protein>
<organism evidence="4 5">
    <name type="scientific">Coregonus suidteri</name>
    <dbReference type="NCBI Taxonomy" id="861788"/>
    <lineage>
        <taxon>Eukaryota</taxon>
        <taxon>Metazoa</taxon>
        <taxon>Chordata</taxon>
        <taxon>Craniata</taxon>
        <taxon>Vertebrata</taxon>
        <taxon>Euteleostomi</taxon>
        <taxon>Actinopterygii</taxon>
        <taxon>Neopterygii</taxon>
        <taxon>Teleostei</taxon>
        <taxon>Protacanthopterygii</taxon>
        <taxon>Salmoniformes</taxon>
        <taxon>Salmonidae</taxon>
        <taxon>Coregoninae</taxon>
        <taxon>Coregonus</taxon>
    </lineage>
</organism>
<feature type="region of interest" description="Disordered" evidence="2">
    <location>
        <begin position="126"/>
        <end position="169"/>
    </location>
</feature>
<dbReference type="SUPFAM" id="SSF81296">
    <property type="entry name" value="E set domains"/>
    <property type="match status" value="1"/>
</dbReference>
<comment type="catalytic activity">
    <reaction evidence="1">
        <text>K(+)(in) = K(+)(out)</text>
        <dbReference type="Rhea" id="RHEA:29463"/>
        <dbReference type="ChEBI" id="CHEBI:29103"/>
    </reaction>
</comment>
<dbReference type="EMBL" id="JAGTTL010000004">
    <property type="protein sequence ID" value="KAK6323374.1"/>
    <property type="molecule type" value="Genomic_DNA"/>
</dbReference>
<dbReference type="GO" id="GO:0007399">
    <property type="term" value="P:nervous system development"/>
    <property type="evidence" value="ECO:0007669"/>
    <property type="project" value="UniProtKB-ARBA"/>
</dbReference>
<dbReference type="Pfam" id="PF17655">
    <property type="entry name" value="IRK_C"/>
    <property type="match status" value="1"/>
</dbReference>
<evidence type="ECO:0000256" key="2">
    <source>
        <dbReference type="SAM" id="MobiDB-lite"/>
    </source>
</evidence>
<dbReference type="AlphaFoldDB" id="A0AAN8R4C6"/>
<evidence type="ECO:0000313" key="4">
    <source>
        <dbReference type="EMBL" id="KAK6323374.1"/>
    </source>
</evidence>
<dbReference type="InterPro" id="IPR013518">
    <property type="entry name" value="K_chnl_inward-rec_Kir_cyto"/>
</dbReference>
<evidence type="ECO:0000313" key="5">
    <source>
        <dbReference type="Proteomes" id="UP001356427"/>
    </source>
</evidence>
<reference evidence="4 5" key="1">
    <citation type="submission" date="2021-04" db="EMBL/GenBank/DDBJ databases">
        <authorList>
            <person name="De Guttry C."/>
            <person name="Zahm M."/>
            <person name="Klopp C."/>
            <person name="Cabau C."/>
            <person name="Louis A."/>
            <person name="Berthelot C."/>
            <person name="Parey E."/>
            <person name="Roest Crollius H."/>
            <person name="Montfort J."/>
            <person name="Robinson-Rechavi M."/>
            <person name="Bucao C."/>
            <person name="Bouchez O."/>
            <person name="Gislard M."/>
            <person name="Lluch J."/>
            <person name="Milhes M."/>
            <person name="Lampietro C."/>
            <person name="Lopez Roques C."/>
            <person name="Donnadieu C."/>
            <person name="Braasch I."/>
            <person name="Desvignes T."/>
            <person name="Postlethwait J."/>
            <person name="Bobe J."/>
            <person name="Wedekind C."/>
            <person name="Guiguen Y."/>
        </authorList>
    </citation>
    <scope>NUCLEOTIDE SEQUENCE [LARGE SCALE GENOMIC DNA]</scope>
    <source>
        <strain evidence="4">Cs_M1</strain>
        <tissue evidence="4">Blood</tissue>
    </source>
</reference>
<feature type="compositionally biased region" description="Polar residues" evidence="2">
    <location>
        <begin position="138"/>
        <end position="149"/>
    </location>
</feature>
<dbReference type="InterPro" id="IPR041647">
    <property type="entry name" value="IRK_C"/>
</dbReference>
<dbReference type="Proteomes" id="UP001356427">
    <property type="component" value="Unassembled WGS sequence"/>
</dbReference>
<gene>
    <name evidence="4" type="ORF">J4Q44_G00057130</name>
</gene>
<accession>A0AAN8R4C6</accession>
<feature type="domain" description="Inward rectifier potassium channel C-terminal" evidence="3">
    <location>
        <begin position="62"/>
        <end position="126"/>
    </location>
</feature>
<comment type="caution">
    <text evidence="4">The sequence shown here is derived from an EMBL/GenBank/DDBJ whole genome shotgun (WGS) entry which is preliminary data.</text>
</comment>
<proteinExistence type="predicted"/>
<name>A0AAN8R4C6_9TELE</name>
<dbReference type="InterPro" id="IPR014756">
    <property type="entry name" value="Ig_E-set"/>
</dbReference>
<keyword evidence="5" id="KW-1185">Reference proteome</keyword>